<dbReference type="InterPro" id="IPR011335">
    <property type="entry name" value="Restrct_endonuc-II-like"/>
</dbReference>
<evidence type="ECO:0000256" key="12">
    <source>
        <dbReference type="ARBA" id="ARBA00023235"/>
    </source>
</evidence>
<keyword evidence="5 15" id="KW-0378">Hydrolase</keyword>
<dbReference type="OrthoDB" id="9810135at2"/>
<dbReference type="GO" id="GO:0000287">
    <property type="term" value="F:magnesium ion binding"/>
    <property type="evidence" value="ECO:0007669"/>
    <property type="project" value="UniProtKB-UniRule"/>
</dbReference>
<keyword evidence="4 15" id="KW-0227">DNA damage</keyword>
<dbReference type="InterPro" id="IPR027417">
    <property type="entry name" value="P-loop_NTPase"/>
</dbReference>
<dbReference type="RefSeq" id="WP_036138979.1">
    <property type="nucleotide sequence ID" value="NZ_AVPU01000024.1"/>
</dbReference>
<dbReference type="Proteomes" id="UP000029998">
    <property type="component" value="Unassembled WGS sequence"/>
</dbReference>
<dbReference type="InterPro" id="IPR014017">
    <property type="entry name" value="DNA_helicase_UvrD-like_C"/>
</dbReference>
<evidence type="ECO:0000256" key="15">
    <source>
        <dbReference type="HAMAP-Rule" id="MF_01485"/>
    </source>
</evidence>
<keyword evidence="7 15" id="KW-0269">Exonuclease</keyword>
<feature type="region of interest" description="Nuclease activity, interacts with RecD and RecA" evidence="15">
    <location>
        <begin position="906"/>
        <end position="1218"/>
    </location>
</feature>
<comment type="catalytic activity">
    <reaction evidence="15">
        <text>Exonucleolytic cleavage (in the presence of ATP) in either 5'- to 3'- or 3'- to 5'-direction to yield 5'-phosphooligonucleotides.</text>
        <dbReference type="EC" id="3.1.11.5"/>
    </reaction>
</comment>
<gene>
    <name evidence="15" type="primary">recB</name>
    <name evidence="20" type="ORF">N800_07335</name>
</gene>
<dbReference type="Gene3D" id="3.90.320.10">
    <property type="match status" value="1"/>
</dbReference>
<feature type="binding site" evidence="15">
    <location>
        <position position="978"/>
    </location>
    <ligand>
        <name>Mg(2+)</name>
        <dbReference type="ChEBI" id="CHEBI:18420"/>
    </ligand>
</feature>
<comment type="catalytic activity">
    <reaction evidence="14 15">
        <text>ATP + H2O = ADP + phosphate + H(+)</text>
        <dbReference type="Rhea" id="RHEA:13065"/>
        <dbReference type="ChEBI" id="CHEBI:15377"/>
        <dbReference type="ChEBI" id="CHEBI:15378"/>
        <dbReference type="ChEBI" id="CHEBI:30616"/>
        <dbReference type="ChEBI" id="CHEBI:43474"/>
        <dbReference type="ChEBI" id="CHEBI:456216"/>
        <dbReference type="EC" id="5.6.2.4"/>
    </reaction>
</comment>
<protein>
    <recommendedName>
        <fullName evidence="15">RecBCD enzyme subunit RecB</fullName>
        <ecNumber evidence="15">3.1.11.5</ecNumber>
        <ecNumber evidence="15">5.6.2.4</ecNumber>
    </recommendedName>
    <alternativeName>
        <fullName evidence="15">DNA 3'-5' helicase subunit RecB</fullName>
    </alternativeName>
    <alternativeName>
        <fullName evidence="15">Exonuclease V subunit RecB</fullName>
        <shortName evidence="15">ExoV subunit RecB</shortName>
    </alternativeName>
    <alternativeName>
        <fullName evidence="15">Helicase/nuclease RecBCD subunit RecB</fullName>
    </alternativeName>
</protein>
<evidence type="ECO:0000259" key="19">
    <source>
        <dbReference type="PROSITE" id="PS51217"/>
    </source>
</evidence>
<comment type="domain">
    <text evidence="15">The N-terminal DNA-binding domain is a ssDNA-dependent ATPase and has ATP-dependent 3'-5' helicase function. This domain interacts with RecC.</text>
</comment>
<evidence type="ECO:0000256" key="6">
    <source>
        <dbReference type="ARBA" id="ARBA00022806"/>
    </source>
</evidence>
<dbReference type="HAMAP" id="MF_01485">
    <property type="entry name" value="RecB"/>
    <property type="match status" value="1"/>
</dbReference>
<evidence type="ECO:0000256" key="5">
    <source>
        <dbReference type="ARBA" id="ARBA00022801"/>
    </source>
</evidence>
<dbReference type="SUPFAM" id="SSF52540">
    <property type="entry name" value="P-loop containing nucleoside triphosphate hydrolases"/>
    <property type="match status" value="1"/>
</dbReference>
<dbReference type="GO" id="GO:0009338">
    <property type="term" value="C:exodeoxyribonuclease V complex"/>
    <property type="evidence" value="ECO:0007669"/>
    <property type="project" value="TreeGrafter"/>
</dbReference>
<evidence type="ECO:0000256" key="9">
    <source>
        <dbReference type="ARBA" id="ARBA00022842"/>
    </source>
</evidence>
<dbReference type="Pfam" id="PF00580">
    <property type="entry name" value="UvrD-helicase"/>
    <property type="match status" value="1"/>
</dbReference>
<dbReference type="PANTHER" id="PTHR11070:SF23">
    <property type="entry name" value="RECBCD ENZYME SUBUNIT RECB"/>
    <property type="match status" value="1"/>
</dbReference>
<evidence type="ECO:0000256" key="2">
    <source>
        <dbReference type="ARBA" id="ARBA00022723"/>
    </source>
</evidence>
<dbReference type="GO" id="GO:0003677">
    <property type="term" value="F:DNA binding"/>
    <property type="evidence" value="ECO:0007669"/>
    <property type="project" value="UniProtKB-UniRule"/>
</dbReference>
<dbReference type="Gene3D" id="3.40.50.300">
    <property type="entry name" value="P-loop containing nucleotide triphosphate hydrolases"/>
    <property type="match status" value="2"/>
</dbReference>
<keyword evidence="1 15" id="KW-0540">Nuclease</keyword>
<dbReference type="GO" id="GO:0043138">
    <property type="term" value="F:3'-5' DNA helicase activity"/>
    <property type="evidence" value="ECO:0007669"/>
    <property type="project" value="UniProtKB-UniRule"/>
</dbReference>
<dbReference type="EC" id="5.6.2.4" evidence="15"/>
<keyword evidence="3 15" id="KW-0547">Nucleotide-binding</keyword>
<evidence type="ECO:0000256" key="11">
    <source>
        <dbReference type="ARBA" id="ARBA00023204"/>
    </source>
</evidence>
<dbReference type="PROSITE" id="PS51217">
    <property type="entry name" value="UVRD_HELICASE_CTER"/>
    <property type="match status" value="1"/>
</dbReference>
<feature type="binding site" evidence="16">
    <location>
        <begin position="22"/>
        <end position="29"/>
    </location>
    <ligand>
        <name>ATP</name>
        <dbReference type="ChEBI" id="CHEBI:30616"/>
    </ligand>
</feature>
<feature type="active site" description="For nuclease activity" evidence="15">
    <location>
        <position position="1107"/>
    </location>
</feature>
<comment type="miscellaneous">
    <text evidence="15">In the RecBCD complex, RecB has a slow 3'-5' helicase, an exonuclease activity and loads RecA onto ssDNA, RecD has a fast 5'-3' helicase activity, while RecC stimulates the ATPase and processivity of the RecB helicase and contributes to recognition of the Chi site.</text>
</comment>
<keyword evidence="2 15" id="KW-0479">Metal-binding</keyword>
<reference evidence="20 21" key="1">
    <citation type="submission" date="2013-08" db="EMBL/GenBank/DDBJ databases">
        <title>Genome sequencing of Lysobacter.</title>
        <authorList>
            <person name="Zhang S."/>
            <person name="Wang G."/>
        </authorList>
    </citation>
    <scope>NUCLEOTIDE SEQUENCE [LARGE SCALE GENOMIC DNA]</scope>
    <source>
        <strain evidence="20 21">GH1-9</strain>
    </source>
</reference>
<feature type="region of interest" description="Disordered" evidence="17">
    <location>
        <begin position="486"/>
        <end position="505"/>
    </location>
</feature>
<feature type="domain" description="UvrD-like helicase ATP-binding" evidence="18">
    <location>
        <begin position="1"/>
        <end position="461"/>
    </location>
</feature>
<comment type="cofactor">
    <cofactor evidence="15">
        <name>Mg(2+)</name>
        <dbReference type="ChEBI" id="CHEBI:18420"/>
    </cofactor>
    <text evidence="15">Binds 1 Mg(2+) ion per subunit.</text>
</comment>
<evidence type="ECO:0000256" key="16">
    <source>
        <dbReference type="PROSITE-ProRule" id="PRU00560"/>
    </source>
</evidence>
<dbReference type="InterPro" id="IPR011604">
    <property type="entry name" value="PDDEXK-like_dom_sf"/>
</dbReference>
<evidence type="ECO:0000313" key="20">
    <source>
        <dbReference type="EMBL" id="KGM53620.1"/>
    </source>
</evidence>
<keyword evidence="6 15" id="KW-0347">Helicase</keyword>
<dbReference type="EC" id="3.1.11.5" evidence="15"/>
<dbReference type="eggNOG" id="COG1074">
    <property type="taxonomic scope" value="Bacteria"/>
</dbReference>
<comment type="caution">
    <text evidence="20">The sequence shown here is derived from an EMBL/GenBank/DDBJ whole genome shotgun (WGS) entry which is preliminary data.</text>
</comment>
<feature type="region of interest" description="DNA-binding and helicase activity, interacts with RecC" evidence="15">
    <location>
        <begin position="1"/>
        <end position="892"/>
    </location>
</feature>
<evidence type="ECO:0000256" key="4">
    <source>
        <dbReference type="ARBA" id="ARBA00022763"/>
    </source>
</evidence>
<comment type="subunit">
    <text evidence="15">Heterotrimer of RecB, RecC and RecD. All subunits contribute to DNA-binding. Interacts with RecA.</text>
</comment>
<dbReference type="InterPro" id="IPR038726">
    <property type="entry name" value="PDDEXK_AddAB-type"/>
</dbReference>
<dbReference type="InterPro" id="IPR000212">
    <property type="entry name" value="DNA_helicase_UvrD/REP"/>
</dbReference>
<dbReference type="CDD" id="cd22352">
    <property type="entry name" value="RecB_C-like"/>
    <property type="match status" value="1"/>
</dbReference>
<dbReference type="PANTHER" id="PTHR11070">
    <property type="entry name" value="UVRD / RECB / PCRA DNA HELICASE FAMILY MEMBER"/>
    <property type="match status" value="1"/>
</dbReference>
<dbReference type="EMBL" id="AVPU01000024">
    <property type="protein sequence ID" value="KGM53620.1"/>
    <property type="molecule type" value="Genomic_DNA"/>
</dbReference>
<dbReference type="GO" id="GO:0016887">
    <property type="term" value="F:ATP hydrolysis activity"/>
    <property type="evidence" value="ECO:0007669"/>
    <property type="project" value="RHEA"/>
</dbReference>
<dbReference type="GO" id="GO:0000724">
    <property type="term" value="P:double-strand break repair via homologous recombination"/>
    <property type="evidence" value="ECO:0007669"/>
    <property type="project" value="UniProtKB-UniRule"/>
</dbReference>
<evidence type="ECO:0000256" key="14">
    <source>
        <dbReference type="ARBA" id="ARBA00048988"/>
    </source>
</evidence>
<comment type="catalytic activity">
    <reaction evidence="13 15">
        <text>Couples ATP hydrolysis with the unwinding of duplex DNA by translocating in the 3'-5' direction.</text>
        <dbReference type="EC" id="5.6.2.4"/>
    </reaction>
</comment>
<dbReference type="SUPFAM" id="SSF52980">
    <property type="entry name" value="Restriction endonuclease-like"/>
    <property type="match status" value="1"/>
</dbReference>
<evidence type="ECO:0000313" key="21">
    <source>
        <dbReference type="Proteomes" id="UP000029998"/>
    </source>
</evidence>
<name>A0A0A0ETP0_9GAMM</name>
<dbReference type="STRING" id="1385517.N800_07335"/>
<comment type="function">
    <text evidence="15">A helicase/nuclease that prepares dsDNA breaks (DSB) for recombinational DNA repair. Binds to DSBs and unwinds DNA via a highly rapid and processive ATP-dependent bidirectional helicase activity. Unwinds dsDNA until it encounters a Chi (crossover hotspot instigator) sequence from the 3' direction. Cuts ssDNA a few nucleotides 3' to the Chi site. The properties and activities of the enzyme are changed at Chi. The Chi-altered holoenzyme produces a long 3'-ssDNA overhang and facilitates RecA-binding to the ssDNA for homologous DNA recombination and repair. Holoenzyme degrades any linearized DNA that is unable to undergo homologous recombination. In the holoenzyme this subunit contributes ATPase, 3'-5' helicase, exonuclease activity and loads RecA onto ssDNA.</text>
</comment>
<keyword evidence="12 15" id="KW-0413">Isomerase</keyword>
<dbReference type="Pfam" id="PF12705">
    <property type="entry name" value="PDDEXK_1"/>
    <property type="match status" value="1"/>
</dbReference>
<comment type="similarity">
    <text evidence="15">Belongs to the helicase family. UvrD subfamily.</text>
</comment>
<accession>A0A0A0ETP0</accession>
<keyword evidence="11 15" id="KW-0234">DNA repair</keyword>
<keyword evidence="9 15" id="KW-0460">Magnesium</keyword>
<dbReference type="AlphaFoldDB" id="A0A0A0ETP0"/>
<dbReference type="GO" id="GO:0008854">
    <property type="term" value="F:exodeoxyribonuclease V activity"/>
    <property type="evidence" value="ECO:0007669"/>
    <property type="project" value="UniProtKB-EC"/>
</dbReference>
<evidence type="ECO:0000256" key="13">
    <source>
        <dbReference type="ARBA" id="ARBA00034617"/>
    </source>
</evidence>
<dbReference type="Gene3D" id="1.10.486.10">
    <property type="entry name" value="PCRA, domain 4"/>
    <property type="match status" value="1"/>
</dbReference>
<evidence type="ECO:0000256" key="3">
    <source>
        <dbReference type="ARBA" id="ARBA00022741"/>
    </source>
</evidence>
<dbReference type="PROSITE" id="PS51198">
    <property type="entry name" value="UVRD_HELICASE_ATP_BIND"/>
    <property type="match status" value="1"/>
</dbReference>
<feature type="binding site" evidence="15">
    <location>
        <position position="1107"/>
    </location>
    <ligand>
        <name>Mg(2+)</name>
        <dbReference type="ChEBI" id="CHEBI:18420"/>
    </ligand>
</feature>
<evidence type="ECO:0000256" key="8">
    <source>
        <dbReference type="ARBA" id="ARBA00022840"/>
    </source>
</evidence>
<organism evidence="20 21">
    <name type="scientific">Lysobacter daejeonensis GH1-9</name>
    <dbReference type="NCBI Taxonomy" id="1385517"/>
    <lineage>
        <taxon>Bacteria</taxon>
        <taxon>Pseudomonadati</taxon>
        <taxon>Pseudomonadota</taxon>
        <taxon>Gammaproteobacteria</taxon>
        <taxon>Lysobacterales</taxon>
        <taxon>Lysobacteraceae</taxon>
        <taxon>Aerolutibacter</taxon>
    </lineage>
</organism>
<keyword evidence="10 15" id="KW-0238">DNA-binding</keyword>
<keyword evidence="8 15" id="KW-0067">ATP-binding</keyword>
<dbReference type="GO" id="GO:0005829">
    <property type="term" value="C:cytosol"/>
    <property type="evidence" value="ECO:0007669"/>
    <property type="project" value="TreeGrafter"/>
</dbReference>
<comment type="domain">
    <text evidence="15">The C-terminal domain has nuclease activity and interacts with RecD. It interacts with RecA, facilitating its loading onto ssDNA.</text>
</comment>
<dbReference type="Gene3D" id="1.10.3170.10">
    <property type="entry name" value="Recbcd, chain B, domain 2"/>
    <property type="match status" value="1"/>
</dbReference>
<keyword evidence="21" id="KW-1185">Reference proteome</keyword>
<evidence type="ECO:0000256" key="17">
    <source>
        <dbReference type="SAM" id="MobiDB-lite"/>
    </source>
</evidence>
<feature type="domain" description="UvrD-like helicase C-terminal" evidence="19">
    <location>
        <begin position="483"/>
        <end position="754"/>
    </location>
</feature>
<dbReference type="GO" id="GO:0005524">
    <property type="term" value="F:ATP binding"/>
    <property type="evidence" value="ECO:0007669"/>
    <property type="project" value="UniProtKB-UniRule"/>
</dbReference>
<dbReference type="InterPro" id="IPR004586">
    <property type="entry name" value="RecB"/>
</dbReference>
<sequence>MTDPRDWRTLPLVGDGRTLVEASAGTGKTWTIGALYLRLLLEDRTGQGPLSPRQIVVATYTNAAADELRRRLRGRLLETLDLAANGFHLAAPPASEHTDRAWLHARWQRTDTLAADRERLGLALAELDLAPVSTLHRLCARILADHPFAAGAAFRTPEMVDSQQRVHELADDLWRLLQSDDAADLAAHAVLQARNGLHHVPTRETVRHDLEGLMQPLVVVEADEVPVAWLAQVQATLAAVVERPQIFARSTSVLLKQWKALAEFLASCPSGAPAWDLLPKAKEVRAALGNLQHNQVKPEFHQDPGVLAAAATTEPVLDAISRMQALPRARFLAAVQAWARAELDRRLGAARQLGFDDLLTTVHDALRPTIDGARPLADALRQAWPVALIDEFQDTDPVQFGILDAIYRDADGAPRGRLVLIGDPKQAIYRFRGGDIHTYERAKADVPEADRLTLDINRRSSDDFVEAVNQFYDVAGAKLGAPGSGTPITYTRARPSGRRAAHRYAGPDGAGSRCLVLHSAADGEADESSALRSCANRITRLLDARGGHTIGDRTLQASDLCVLVPNNGQAIAMLTLLRERGVPCVLRGRQSVFTDNALARDLLVVLHAVVHCHDPAVLRAALGTGLWGLGYQRLRALRDDPAAWQEEAARFHRWQRLWRERGVLSVVTSLIDEVARAHLDTREGHRVLTDLRHLGELLQACEDQADGMASVLKWLQQRIEGSREDSEDAADANALRIESDAHCVQVMTLHGSKGLEFNVVLLPLMWKHEGRARQHAKGLRKLSGVDGLRRVALDEASVRLDDREQQDERFRVLYVALTRAVHACHAWIAPHAKQGADDALAAPLALATPRLDAEALAAHGADRIAVVAGWWTSPVLRPPQPIRVRTGDEARALPAVPERILPSRHSFTTLVARRRRFEADPWAAAGDERDAAVLNEPLDASAMDDATAPVTATATATPHPELDSLLGVAGADFGNAIHRILELRAPDEPLAAQHALVRESLTHYDVSHRELTTEALAERLILRLQAVLDADLARAGVRLADLPATALRAEMEFNYALDGASLGRLRDICAQHGWPQLIPARAQQLAGLMNGKIDLVFEHAGRFHILDWKGNDLGDGASACLEDYAPAALERKMDSTHYRFQALLYTVAIDRYLRDRLGDAYDRARHLGDCWYLFVRATGLQLPDGTPCGVWRHRFNDALIDAVQAELSRVEVGVEEAA</sequence>
<evidence type="ECO:0000256" key="10">
    <source>
        <dbReference type="ARBA" id="ARBA00023125"/>
    </source>
</evidence>
<evidence type="ECO:0000259" key="18">
    <source>
        <dbReference type="PROSITE" id="PS51198"/>
    </source>
</evidence>
<feature type="binding site" evidence="15">
    <location>
        <position position="1094"/>
    </location>
    <ligand>
        <name>Mg(2+)</name>
        <dbReference type="ChEBI" id="CHEBI:18420"/>
    </ligand>
</feature>
<evidence type="ECO:0000256" key="7">
    <source>
        <dbReference type="ARBA" id="ARBA00022839"/>
    </source>
</evidence>
<dbReference type="Pfam" id="PF13361">
    <property type="entry name" value="UvrD_C"/>
    <property type="match status" value="1"/>
</dbReference>
<proteinExistence type="inferred from homology"/>
<dbReference type="InterPro" id="IPR014016">
    <property type="entry name" value="UvrD-like_ATP-bd"/>
</dbReference>
<evidence type="ECO:0000256" key="1">
    <source>
        <dbReference type="ARBA" id="ARBA00022722"/>
    </source>
</evidence>